<dbReference type="Proteomes" id="UP000075901">
    <property type="component" value="Unassembled WGS sequence"/>
</dbReference>
<dbReference type="SMART" id="SM00020">
    <property type="entry name" value="Tryp_SPc"/>
    <property type="match status" value="1"/>
</dbReference>
<dbReference type="GO" id="GO:0004252">
    <property type="term" value="F:serine-type endopeptidase activity"/>
    <property type="evidence" value="ECO:0007669"/>
    <property type="project" value="InterPro"/>
</dbReference>
<dbReference type="CDD" id="cd00190">
    <property type="entry name" value="Tryp_SPc"/>
    <property type="match status" value="1"/>
</dbReference>
<dbReference type="InterPro" id="IPR001314">
    <property type="entry name" value="Peptidase_S1A"/>
</dbReference>
<dbReference type="SUPFAM" id="SSF50494">
    <property type="entry name" value="Trypsin-like serine proteases"/>
    <property type="match status" value="1"/>
</dbReference>
<reference evidence="6" key="1">
    <citation type="submission" date="2013-09" db="EMBL/GenBank/DDBJ databases">
        <title>The Genome Sequence of Anopheles maculatus species B.</title>
        <authorList>
            <consortium name="The Broad Institute Genomics Platform"/>
            <person name="Neafsey D.E."/>
            <person name="Besansky N."/>
            <person name="Howell P."/>
            <person name="Walton C."/>
            <person name="Young S.K."/>
            <person name="Zeng Q."/>
            <person name="Gargeya S."/>
            <person name="Fitzgerald M."/>
            <person name="Haas B."/>
            <person name="Abouelleil A."/>
            <person name="Allen A.W."/>
            <person name="Alvarado L."/>
            <person name="Arachchi H.M."/>
            <person name="Berlin A.M."/>
            <person name="Chapman S.B."/>
            <person name="Gainer-Dewar J."/>
            <person name="Goldberg J."/>
            <person name="Griggs A."/>
            <person name="Gujja S."/>
            <person name="Hansen M."/>
            <person name="Howarth C."/>
            <person name="Imamovic A."/>
            <person name="Ireland A."/>
            <person name="Larimer J."/>
            <person name="McCowan C."/>
            <person name="Murphy C."/>
            <person name="Pearson M."/>
            <person name="Poon T.W."/>
            <person name="Priest M."/>
            <person name="Roberts A."/>
            <person name="Saif S."/>
            <person name="Shea T."/>
            <person name="Sisk P."/>
            <person name="Sykes S."/>
            <person name="Wortman J."/>
            <person name="Nusbaum C."/>
            <person name="Birren B."/>
        </authorList>
    </citation>
    <scope>NUCLEOTIDE SEQUENCE [LARGE SCALE GENOMIC DNA]</scope>
    <source>
        <strain evidence="6">maculatus3</strain>
    </source>
</reference>
<dbReference type="PRINTS" id="PR00722">
    <property type="entry name" value="CHYMOTRYPSIN"/>
</dbReference>
<dbReference type="GO" id="GO:0006508">
    <property type="term" value="P:proteolysis"/>
    <property type="evidence" value="ECO:0007669"/>
    <property type="project" value="InterPro"/>
</dbReference>
<proteinExistence type="inferred from homology"/>
<dbReference type="InterPro" id="IPR009003">
    <property type="entry name" value="Peptidase_S1_PA"/>
</dbReference>
<evidence type="ECO:0000256" key="2">
    <source>
        <dbReference type="ARBA" id="ARBA00024195"/>
    </source>
</evidence>
<dbReference type="InterPro" id="IPR001254">
    <property type="entry name" value="Trypsin_dom"/>
</dbReference>
<dbReference type="PROSITE" id="PS50240">
    <property type="entry name" value="TRYPSIN_DOM"/>
    <property type="match status" value="1"/>
</dbReference>
<dbReference type="InterPro" id="IPR043504">
    <property type="entry name" value="Peptidase_S1_PA_chymotrypsin"/>
</dbReference>
<organism evidence="5 6">
    <name type="scientific">Anopheles maculatus</name>
    <dbReference type="NCBI Taxonomy" id="74869"/>
    <lineage>
        <taxon>Eukaryota</taxon>
        <taxon>Metazoa</taxon>
        <taxon>Ecdysozoa</taxon>
        <taxon>Arthropoda</taxon>
        <taxon>Hexapoda</taxon>
        <taxon>Insecta</taxon>
        <taxon>Pterygota</taxon>
        <taxon>Neoptera</taxon>
        <taxon>Endopterygota</taxon>
        <taxon>Diptera</taxon>
        <taxon>Nematocera</taxon>
        <taxon>Culicoidea</taxon>
        <taxon>Culicidae</taxon>
        <taxon>Anophelinae</taxon>
        <taxon>Anopheles</taxon>
        <taxon>Anopheles maculatus group</taxon>
    </lineage>
</organism>
<dbReference type="Pfam" id="PF00089">
    <property type="entry name" value="Trypsin"/>
    <property type="match status" value="1"/>
</dbReference>
<sequence>MNVLHGGRKLEQCWHWNKERPSESHCAGVMILTSAVPQSEKQVAKLDPLECGVRNATDGWPFHVGLYRTENNDSLYFCGGTIVTSRFVIGSAHCVKPYRSEILSVRYGVTDLTHRDTNNYCRVDSLIIHPNYRAPDFDDDIALLQLQDAIALGTLARPICLWPESTAQESEEDLEGTHGTSVGWGIGLHNLYTSVMQSAVTVVLRQSRCMEVFTGKLFEHNEFFCAVTPVCSGSGGSGFYVEREDRFYLRGMTTFGIAPKGYYQCGVNTLTGLLNVAKYTGWIRQRIDEIESRHSTLEKSNISDISENRNQNPDPTTT</sequence>
<dbReference type="InterPro" id="IPR051333">
    <property type="entry name" value="CLIP_Serine_Protease"/>
</dbReference>
<dbReference type="FunFam" id="2.40.10.10:FF:000068">
    <property type="entry name" value="transmembrane protease serine 2"/>
    <property type="match status" value="1"/>
</dbReference>
<feature type="region of interest" description="Disordered" evidence="3">
    <location>
        <begin position="298"/>
        <end position="318"/>
    </location>
</feature>
<evidence type="ECO:0000313" key="6">
    <source>
        <dbReference type="Proteomes" id="UP000075901"/>
    </source>
</evidence>
<accession>A0A182SII9</accession>
<evidence type="ECO:0000256" key="1">
    <source>
        <dbReference type="ARBA" id="ARBA00023157"/>
    </source>
</evidence>
<reference evidence="5" key="2">
    <citation type="submission" date="2020-05" db="UniProtKB">
        <authorList>
            <consortium name="EnsemblMetazoa"/>
        </authorList>
    </citation>
    <scope>IDENTIFICATION</scope>
    <source>
        <strain evidence="5">maculatus3</strain>
    </source>
</reference>
<evidence type="ECO:0000256" key="3">
    <source>
        <dbReference type="SAM" id="MobiDB-lite"/>
    </source>
</evidence>
<keyword evidence="1" id="KW-1015">Disulfide bond</keyword>
<comment type="similarity">
    <text evidence="2">Belongs to the peptidase S1 family. CLIP subfamily.</text>
</comment>
<keyword evidence="6" id="KW-1185">Reference proteome</keyword>
<dbReference type="VEuPathDB" id="VectorBase:AMAM007491"/>
<evidence type="ECO:0000259" key="4">
    <source>
        <dbReference type="PROSITE" id="PS50240"/>
    </source>
</evidence>
<dbReference type="AlphaFoldDB" id="A0A182SII9"/>
<protein>
    <recommendedName>
        <fullName evidence="4">Peptidase S1 domain-containing protein</fullName>
    </recommendedName>
</protein>
<dbReference type="PANTHER" id="PTHR24260">
    <property type="match status" value="1"/>
</dbReference>
<dbReference type="EnsemblMetazoa" id="AMAM007491-RA">
    <property type="protein sequence ID" value="AMAM007491-PA"/>
    <property type="gene ID" value="AMAM007491"/>
</dbReference>
<dbReference type="Gene3D" id="2.40.10.10">
    <property type="entry name" value="Trypsin-like serine proteases"/>
    <property type="match status" value="1"/>
</dbReference>
<dbReference type="PANTHER" id="PTHR24260:SF136">
    <property type="entry name" value="GH08193P-RELATED"/>
    <property type="match status" value="1"/>
</dbReference>
<evidence type="ECO:0000313" key="5">
    <source>
        <dbReference type="EnsemblMetazoa" id="AMAM007491-PA"/>
    </source>
</evidence>
<feature type="domain" description="Peptidase S1" evidence="4">
    <location>
        <begin position="49"/>
        <end position="288"/>
    </location>
</feature>
<name>A0A182SII9_9DIPT</name>